<dbReference type="KEGG" id="rgi:RGI145_16150"/>
<evidence type="ECO:0000313" key="2">
    <source>
        <dbReference type="EMBL" id="APT58411.1"/>
    </source>
</evidence>
<name>A0A1L7AI45_9PROT</name>
<dbReference type="InterPro" id="IPR030395">
    <property type="entry name" value="GP_PDE_dom"/>
</dbReference>
<reference evidence="2 3" key="1">
    <citation type="submission" date="2016-05" db="EMBL/GenBank/DDBJ databases">
        <title>Complete Genome and Methylome Analysis of Psychrotrophic Bacterial Isolates from Antarctic Lake Untersee.</title>
        <authorList>
            <person name="Fomenkov A."/>
            <person name="Akimov V.N."/>
            <person name="Vasilyeva L.V."/>
            <person name="Andersen D."/>
            <person name="Vincze T."/>
            <person name="Roberts R.J."/>
        </authorList>
    </citation>
    <scope>NUCLEOTIDE SEQUENCE [LARGE SCALE GENOMIC DNA]</scope>
    <source>
        <strain evidence="2 3">U14-5</strain>
    </source>
</reference>
<evidence type="ECO:0000313" key="3">
    <source>
        <dbReference type="Proteomes" id="UP000185494"/>
    </source>
</evidence>
<proteinExistence type="predicted"/>
<dbReference type="GO" id="GO:0006629">
    <property type="term" value="P:lipid metabolic process"/>
    <property type="evidence" value="ECO:0007669"/>
    <property type="project" value="InterPro"/>
</dbReference>
<dbReference type="SUPFAM" id="SSF51695">
    <property type="entry name" value="PLC-like phosphodiesterases"/>
    <property type="match status" value="1"/>
</dbReference>
<protein>
    <submittedName>
        <fullName evidence="2">Glycerophosphodiester phosphodiesterase</fullName>
    </submittedName>
</protein>
<accession>A0A1L7AI45</accession>
<dbReference type="STRING" id="257708.RGI145_16150"/>
<organism evidence="2 3">
    <name type="scientific">Roseomonas gilardii</name>
    <dbReference type="NCBI Taxonomy" id="257708"/>
    <lineage>
        <taxon>Bacteria</taxon>
        <taxon>Pseudomonadati</taxon>
        <taxon>Pseudomonadota</taxon>
        <taxon>Alphaproteobacteria</taxon>
        <taxon>Acetobacterales</taxon>
        <taxon>Roseomonadaceae</taxon>
        <taxon>Roseomonas</taxon>
    </lineage>
</organism>
<dbReference type="PANTHER" id="PTHR46211">
    <property type="entry name" value="GLYCEROPHOSPHORYL DIESTER PHOSPHODIESTERASE"/>
    <property type="match status" value="1"/>
</dbReference>
<evidence type="ECO:0000259" key="1">
    <source>
        <dbReference type="PROSITE" id="PS51704"/>
    </source>
</evidence>
<dbReference type="Pfam" id="PF03009">
    <property type="entry name" value="GDPD"/>
    <property type="match status" value="1"/>
</dbReference>
<dbReference type="PROSITE" id="PS51704">
    <property type="entry name" value="GP_PDE"/>
    <property type="match status" value="1"/>
</dbReference>
<dbReference type="EMBL" id="CP015583">
    <property type="protein sequence ID" value="APT58411.1"/>
    <property type="molecule type" value="Genomic_DNA"/>
</dbReference>
<dbReference type="Gene3D" id="3.20.20.190">
    <property type="entry name" value="Phosphatidylinositol (PI) phosphodiesterase"/>
    <property type="match status" value="1"/>
</dbReference>
<feature type="domain" description="GP-PDE" evidence="1">
    <location>
        <begin position="4"/>
        <end position="238"/>
    </location>
</feature>
<dbReference type="InterPro" id="IPR017946">
    <property type="entry name" value="PLC-like_Pdiesterase_TIM-brl"/>
</dbReference>
<dbReference type="PANTHER" id="PTHR46211:SF1">
    <property type="entry name" value="GLYCEROPHOSPHODIESTER PHOSPHODIESTERASE, CYTOPLASMIC"/>
    <property type="match status" value="1"/>
</dbReference>
<dbReference type="GO" id="GO:0008081">
    <property type="term" value="F:phosphoric diester hydrolase activity"/>
    <property type="evidence" value="ECO:0007669"/>
    <property type="project" value="InterPro"/>
</dbReference>
<sequence length="238" mass="25025">MVLPRVIAHRGCSTFHRENSPAAWRGAMEAGADLIEADLRLTADGRIVCCHDADLRRLAAQPLVLRETSAVALAGIAAGGAPAAPPLALLFDTLPETQPILFDVKDERPEALDVILDALRGVPARPVTLGLHALDSVVRVRAAGWSGAILGFLGPGSDEEAFFTAGGTHLRLWEWDTAPGRIAAHTERGRPVWITTGEGATGRKVGDFDPAALRRMAGEGAGGFLVNDPAAARRALVA</sequence>
<dbReference type="Proteomes" id="UP000185494">
    <property type="component" value="Chromosome 1"/>
</dbReference>
<gene>
    <name evidence="2" type="ORF">RGI145_16150</name>
</gene>
<dbReference type="RefSeq" id="WP_075799174.1">
    <property type="nucleotide sequence ID" value="NZ_CP015583.1"/>
</dbReference>
<dbReference type="AlphaFoldDB" id="A0A1L7AI45"/>